<reference evidence="1 2" key="1">
    <citation type="submission" date="2024-03" db="EMBL/GenBank/DDBJ databases">
        <title>The Acrasis kona genome and developmental transcriptomes reveal deep origins of eukaryotic multicellular pathways.</title>
        <authorList>
            <person name="Sheikh S."/>
            <person name="Fu C.-J."/>
            <person name="Brown M.W."/>
            <person name="Baldauf S.L."/>
        </authorList>
    </citation>
    <scope>NUCLEOTIDE SEQUENCE [LARGE SCALE GENOMIC DNA]</scope>
    <source>
        <strain evidence="1 2">ATCC MYA-3509</strain>
    </source>
</reference>
<dbReference type="AlphaFoldDB" id="A0AAW2YT64"/>
<keyword evidence="2" id="KW-1185">Reference proteome</keyword>
<evidence type="ECO:0000313" key="1">
    <source>
        <dbReference type="EMBL" id="KAL0480380.1"/>
    </source>
</evidence>
<accession>A0AAW2YT64</accession>
<organism evidence="1 2">
    <name type="scientific">Acrasis kona</name>
    <dbReference type="NCBI Taxonomy" id="1008807"/>
    <lineage>
        <taxon>Eukaryota</taxon>
        <taxon>Discoba</taxon>
        <taxon>Heterolobosea</taxon>
        <taxon>Tetramitia</taxon>
        <taxon>Eutetramitia</taxon>
        <taxon>Acrasidae</taxon>
        <taxon>Acrasis</taxon>
    </lineage>
</organism>
<name>A0AAW2YT64_9EUKA</name>
<proteinExistence type="predicted"/>
<evidence type="ECO:0000313" key="2">
    <source>
        <dbReference type="Proteomes" id="UP001431209"/>
    </source>
</evidence>
<sequence>MSEADQAVKTIRLLNLRLAHLLVNWQGTTRVLSLSHQLNTLTTPNQLRSMSGNPASKTNDIVTQEIITQEAQAILERQQTDLFNMSLLVDITSIGISVIDNSNLVRQYGREFDSFLPKELLYIYMEGVFVQFDTTLKNQFVDVM</sequence>
<dbReference type="Proteomes" id="UP001431209">
    <property type="component" value="Unassembled WGS sequence"/>
</dbReference>
<feature type="non-terminal residue" evidence="1">
    <location>
        <position position="144"/>
    </location>
</feature>
<gene>
    <name evidence="1" type="ORF">AKO1_002825</name>
</gene>
<protein>
    <submittedName>
        <fullName evidence="1">Uncharacterized protein</fullName>
    </submittedName>
</protein>
<dbReference type="EMBL" id="JAOPGA020000654">
    <property type="protein sequence ID" value="KAL0480380.1"/>
    <property type="molecule type" value="Genomic_DNA"/>
</dbReference>
<comment type="caution">
    <text evidence="1">The sequence shown here is derived from an EMBL/GenBank/DDBJ whole genome shotgun (WGS) entry which is preliminary data.</text>
</comment>